<reference evidence="2 3" key="1">
    <citation type="submission" date="2020-07" db="EMBL/GenBank/DDBJ databases">
        <title>Comparative genomics of pyrophilous fungi reveals a link between fire events and developmental genes.</title>
        <authorList>
            <consortium name="DOE Joint Genome Institute"/>
            <person name="Steindorff A.S."/>
            <person name="Carver A."/>
            <person name="Calhoun S."/>
            <person name="Stillman K."/>
            <person name="Liu H."/>
            <person name="Lipzen A."/>
            <person name="Pangilinan J."/>
            <person name="Labutti K."/>
            <person name="Bruns T.D."/>
            <person name="Grigoriev I.V."/>
        </authorList>
    </citation>
    <scope>NUCLEOTIDE SEQUENCE [LARGE SCALE GENOMIC DNA]</scope>
    <source>
        <strain evidence="2 3">CBS 144469</strain>
    </source>
</reference>
<evidence type="ECO:0000313" key="2">
    <source>
        <dbReference type="EMBL" id="KAF6754777.1"/>
    </source>
</evidence>
<dbReference type="Proteomes" id="UP000521943">
    <property type="component" value="Unassembled WGS sequence"/>
</dbReference>
<dbReference type="EMBL" id="JACGCI010000033">
    <property type="protein sequence ID" value="KAF6754777.1"/>
    <property type="molecule type" value="Genomic_DNA"/>
</dbReference>
<comment type="caution">
    <text evidence="2">The sequence shown here is derived from an EMBL/GenBank/DDBJ whole genome shotgun (WGS) entry which is preliminary data.</text>
</comment>
<evidence type="ECO:0008006" key="4">
    <source>
        <dbReference type="Google" id="ProtNLM"/>
    </source>
</evidence>
<dbReference type="CDD" id="cd09917">
    <property type="entry name" value="F-box_SF"/>
    <property type="match status" value="1"/>
</dbReference>
<name>A0A8H6HYQ3_9AGAR</name>
<dbReference type="OrthoDB" id="3065666at2759"/>
<organism evidence="2 3">
    <name type="scientific">Ephemerocybe angulata</name>
    <dbReference type="NCBI Taxonomy" id="980116"/>
    <lineage>
        <taxon>Eukaryota</taxon>
        <taxon>Fungi</taxon>
        <taxon>Dikarya</taxon>
        <taxon>Basidiomycota</taxon>
        <taxon>Agaricomycotina</taxon>
        <taxon>Agaricomycetes</taxon>
        <taxon>Agaricomycetidae</taxon>
        <taxon>Agaricales</taxon>
        <taxon>Agaricineae</taxon>
        <taxon>Psathyrellaceae</taxon>
        <taxon>Ephemerocybe</taxon>
    </lineage>
</organism>
<dbReference type="SUPFAM" id="SSF81383">
    <property type="entry name" value="F-box domain"/>
    <property type="match status" value="1"/>
</dbReference>
<evidence type="ECO:0000313" key="3">
    <source>
        <dbReference type="Proteomes" id="UP000521943"/>
    </source>
</evidence>
<evidence type="ECO:0000256" key="1">
    <source>
        <dbReference type="SAM" id="MobiDB-lite"/>
    </source>
</evidence>
<sequence length="265" mass="29117">MASPSHSGLKMASTSLSGLPEELKRMVLSFCDAPALESVSRTSTAFHSEAERLLYGTISLHHCRPQSFACLKTLALNKAKANLVRTLAVTLPDEYNDPPESEDKSTTGGEAAVPVAEFRAQDLEPVAGKELASESESVSDDGSMQDESRLGDQAKRASQRHRASPEINSFYRARAAWPELTMLFRTLVAQGFRPQSLEIMAPDPEDAHPSQIMGAQEIEHGAHMLADVLNDRLVLQWTDTLANVQFLGKNLSYKVARDQSIKWHS</sequence>
<dbReference type="InterPro" id="IPR036047">
    <property type="entry name" value="F-box-like_dom_sf"/>
</dbReference>
<feature type="compositionally biased region" description="Basic and acidic residues" evidence="1">
    <location>
        <begin position="146"/>
        <end position="155"/>
    </location>
</feature>
<gene>
    <name evidence="2" type="ORF">DFP72DRAFT_1124508</name>
</gene>
<keyword evidence="3" id="KW-1185">Reference proteome</keyword>
<proteinExistence type="predicted"/>
<protein>
    <recommendedName>
        <fullName evidence="4">F-box domain-containing protein</fullName>
    </recommendedName>
</protein>
<accession>A0A8H6HYQ3</accession>
<feature type="region of interest" description="Disordered" evidence="1">
    <location>
        <begin position="124"/>
        <end position="163"/>
    </location>
</feature>
<dbReference type="AlphaFoldDB" id="A0A8H6HYQ3"/>